<dbReference type="SMART" id="SM00331">
    <property type="entry name" value="PP2C_SIG"/>
    <property type="match status" value="1"/>
</dbReference>
<evidence type="ECO:0000256" key="1">
    <source>
        <dbReference type="ARBA" id="ARBA00022801"/>
    </source>
</evidence>
<dbReference type="InterPro" id="IPR036457">
    <property type="entry name" value="PPM-type-like_dom_sf"/>
</dbReference>
<feature type="transmembrane region" description="Helical" evidence="3">
    <location>
        <begin position="36"/>
        <end position="60"/>
    </location>
</feature>
<dbReference type="PANTHER" id="PTHR43156:SF2">
    <property type="entry name" value="STAGE II SPORULATION PROTEIN E"/>
    <property type="match status" value="1"/>
</dbReference>
<dbReference type="FunFam" id="3.60.40.10:FF:000058">
    <property type="entry name" value="Stage II sporulation protein E"/>
    <property type="match status" value="1"/>
</dbReference>
<name>A0A345Y106_9ACTN</name>
<dbReference type="SUPFAM" id="SSF81606">
    <property type="entry name" value="PP2C-like"/>
    <property type="match status" value="1"/>
</dbReference>
<keyword evidence="3" id="KW-1133">Transmembrane helix</keyword>
<dbReference type="PANTHER" id="PTHR43156">
    <property type="entry name" value="STAGE II SPORULATION PROTEIN E-RELATED"/>
    <property type="match status" value="1"/>
</dbReference>
<dbReference type="GO" id="GO:0016791">
    <property type="term" value="F:phosphatase activity"/>
    <property type="evidence" value="ECO:0007669"/>
    <property type="project" value="TreeGrafter"/>
</dbReference>
<dbReference type="Pfam" id="PF07228">
    <property type="entry name" value="SpoIIE"/>
    <property type="match status" value="1"/>
</dbReference>
<dbReference type="EMBL" id="CP031320">
    <property type="protein sequence ID" value="AXK37572.1"/>
    <property type="molecule type" value="Genomic_DNA"/>
</dbReference>
<keyword evidence="3" id="KW-0812">Transmembrane</keyword>
<feature type="compositionally biased region" description="Basic and acidic residues" evidence="2">
    <location>
        <begin position="343"/>
        <end position="352"/>
    </location>
</feature>
<dbReference type="KEGG" id="sarm:DVA86_22965"/>
<accession>A0A345Y106</accession>
<keyword evidence="1" id="KW-0378">Hydrolase</keyword>
<feature type="region of interest" description="Disordered" evidence="2">
    <location>
        <begin position="343"/>
        <end position="372"/>
    </location>
</feature>
<evidence type="ECO:0000256" key="3">
    <source>
        <dbReference type="SAM" id="Phobius"/>
    </source>
</evidence>
<evidence type="ECO:0000259" key="4">
    <source>
        <dbReference type="SMART" id="SM00331"/>
    </source>
</evidence>
<evidence type="ECO:0000313" key="6">
    <source>
        <dbReference type="Proteomes" id="UP000254425"/>
    </source>
</evidence>
<dbReference type="InterPro" id="IPR052016">
    <property type="entry name" value="Bact_Sigma-Reg"/>
</dbReference>
<keyword evidence="6" id="KW-1185">Reference proteome</keyword>
<organism evidence="5 6">
    <name type="scientific">Streptomyces armeniacus</name>
    <dbReference type="NCBI Taxonomy" id="83291"/>
    <lineage>
        <taxon>Bacteria</taxon>
        <taxon>Bacillati</taxon>
        <taxon>Actinomycetota</taxon>
        <taxon>Actinomycetes</taxon>
        <taxon>Kitasatosporales</taxon>
        <taxon>Streptomycetaceae</taxon>
        <taxon>Streptomyces</taxon>
    </lineage>
</organism>
<feature type="compositionally biased region" description="Gly residues" evidence="2">
    <location>
        <begin position="361"/>
        <end position="372"/>
    </location>
</feature>
<feature type="domain" description="PPM-type phosphatase" evidence="4">
    <location>
        <begin position="121"/>
        <end position="343"/>
    </location>
</feature>
<protein>
    <submittedName>
        <fullName evidence="5">Serine/threonine-protein phosphatase</fullName>
    </submittedName>
</protein>
<reference evidence="5 6" key="1">
    <citation type="submission" date="2018-07" db="EMBL/GenBank/DDBJ databases">
        <title>Draft genome of the type strain Streptomyces armeniacus ATCC 15676.</title>
        <authorList>
            <person name="Labana P."/>
            <person name="Gosse J.T."/>
            <person name="Boddy C.N."/>
        </authorList>
    </citation>
    <scope>NUCLEOTIDE SEQUENCE [LARGE SCALE GENOMIC DNA]</scope>
    <source>
        <strain evidence="5 6">ATCC 15676</strain>
    </source>
</reference>
<dbReference type="Proteomes" id="UP000254425">
    <property type="component" value="Chromosome"/>
</dbReference>
<proteinExistence type="predicted"/>
<evidence type="ECO:0000313" key="5">
    <source>
        <dbReference type="EMBL" id="AXK37572.1"/>
    </source>
</evidence>
<gene>
    <name evidence="5" type="ORF">DVA86_22965</name>
</gene>
<evidence type="ECO:0000256" key="2">
    <source>
        <dbReference type="SAM" id="MobiDB-lite"/>
    </source>
</evidence>
<feature type="transmembrane region" description="Helical" evidence="3">
    <location>
        <begin position="72"/>
        <end position="89"/>
    </location>
</feature>
<dbReference type="Gene3D" id="3.60.40.10">
    <property type="entry name" value="PPM-type phosphatase domain"/>
    <property type="match status" value="1"/>
</dbReference>
<keyword evidence="3" id="KW-0472">Membrane</keyword>
<dbReference type="AlphaFoldDB" id="A0A345Y106"/>
<dbReference type="InterPro" id="IPR001932">
    <property type="entry name" value="PPM-type_phosphatase-like_dom"/>
</dbReference>
<sequence>MPAALIAAGVIVDLSLPPDYTPTALFAAAPLVAAPLLSAVGTAACGIAALASLLLVLYFVGGPTWGDEVMTVATMATVVVLAIGINRLVRRSNRQLASARGIAEAAQLAVLPVPPARIGGLDIAARYEAAQSDARIGGDLYAVQETPYGVRLIVGDVRGKGLGSVEAVAIVIGAFRESAEEEPTLEGVALRLERALQREGGRRRGLDQFEGFTTAALAEVPAADPGRLRIVNRGHPAPLLFFEGTPRYLEPSVSALPLGMSELGWWPDRAYEAYLPPGAQLLLYTDGLSESRDQHGTFYDPVRRLSGHRFTGPEALLDTLVADVRKHAGGGNTDDMALLALGRRSDGAREAKPPGARPPGVWGGPEHGPNGR</sequence>